<dbReference type="AlphaFoldDB" id="A0A518CCA0"/>
<accession>A0A518CCA0</accession>
<evidence type="ECO:0000256" key="1">
    <source>
        <dbReference type="ARBA" id="ARBA00022475"/>
    </source>
</evidence>
<keyword evidence="1" id="KW-1003">Cell membrane</keyword>
<evidence type="ECO:0000313" key="7">
    <source>
        <dbReference type="Proteomes" id="UP000318626"/>
    </source>
</evidence>
<protein>
    <submittedName>
        <fullName evidence="6">SigmaW regulon antibacterial</fullName>
    </submittedName>
</protein>
<keyword evidence="3 5" id="KW-1133">Transmembrane helix</keyword>
<dbReference type="Pfam" id="PF12127">
    <property type="entry name" value="FloA"/>
    <property type="match status" value="1"/>
</dbReference>
<keyword evidence="7" id="KW-1185">Reference proteome</keyword>
<keyword evidence="2 5" id="KW-0812">Transmembrane</keyword>
<dbReference type="InterPro" id="IPR022853">
    <property type="entry name" value="FloA"/>
</dbReference>
<evidence type="ECO:0000256" key="4">
    <source>
        <dbReference type="ARBA" id="ARBA00023136"/>
    </source>
</evidence>
<organism evidence="6 7">
    <name type="scientific">Bremerella volcania</name>
    <dbReference type="NCBI Taxonomy" id="2527984"/>
    <lineage>
        <taxon>Bacteria</taxon>
        <taxon>Pseudomonadati</taxon>
        <taxon>Planctomycetota</taxon>
        <taxon>Planctomycetia</taxon>
        <taxon>Pirellulales</taxon>
        <taxon>Pirellulaceae</taxon>
        <taxon>Bremerella</taxon>
    </lineage>
</organism>
<keyword evidence="4 5" id="KW-0472">Membrane</keyword>
<dbReference type="KEGG" id="bvo:Pan97_38810"/>
<evidence type="ECO:0000313" key="6">
    <source>
        <dbReference type="EMBL" id="QDU76824.1"/>
    </source>
</evidence>
<dbReference type="Proteomes" id="UP000318626">
    <property type="component" value="Chromosome"/>
</dbReference>
<dbReference type="EMBL" id="CP036289">
    <property type="protein sequence ID" value="QDU76824.1"/>
    <property type="molecule type" value="Genomic_DNA"/>
</dbReference>
<evidence type="ECO:0000256" key="3">
    <source>
        <dbReference type="ARBA" id="ARBA00022989"/>
    </source>
</evidence>
<reference evidence="7" key="1">
    <citation type="submission" date="2019-02" db="EMBL/GenBank/DDBJ databases">
        <title>Deep-cultivation of Planctomycetes and their phenomic and genomic characterization uncovers novel biology.</title>
        <authorList>
            <person name="Wiegand S."/>
            <person name="Jogler M."/>
            <person name="Boedeker C."/>
            <person name="Pinto D."/>
            <person name="Vollmers J."/>
            <person name="Rivas-Marin E."/>
            <person name="Kohn T."/>
            <person name="Peeters S.H."/>
            <person name="Heuer A."/>
            <person name="Rast P."/>
            <person name="Oberbeckmann S."/>
            <person name="Bunk B."/>
            <person name="Jeske O."/>
            <person name="Meyerdierks A."/>
            <person name="Storesund J.E."/>
            <person name="Kallscheuer N."/>
            <person name="Luecker S."/>
            <person name="Lage O.M."/>
            <person name="Pohl T."/>
            <person name="Merkel B.J."/>
            <person name="Hornburger P."/>
            <person name="Mueller R.-W."/>
            <person name="Bruemmer F."/>
            <person name="Labrenz M."/>
            <person name="Spormann A.M."/>
            <person name="Op den Camp H."/>
            <person name="Overmann J."/>
            <person name="Amann R."/>
            <person name="Jetten M.S.M."/>
            <person name="Mascher T."/>
            <person name="Medema M.H."/>
            <person name="Devos D.P."/>
            <person name="Kaster A.-K."/>
            <person name="Ovreas L."/>
            <person name="Rohde M."/>
            <person name="Galperin M.Y."/>
            <person name="Jogler C."/>
        </authorList>
    </citation>
    <scope>NUCLEOTIDE SEQUENCE [LARGE SCALE GENOMIC DNA]</scope>
    <source>
        <strain evidence="7">Pan97</strain>
    </source>
</reference>
<proteinExistence type="predicted"/>
<name>A0A518CCA0_9BACT</name>
<sequence length="345" mass="37457">MHVIDVRKRIHMIAYLSLVLAGVILAVVAALLTWYFRLWLQAYSTGARISFLDLIFMSLRRVNPHTVVECKIMAVQSRLAVVETRTIEALYLAGGDIRRVTLAVIAADRAGIRLDWDTAAAIDLAGRDILDAVRTSILPKVILIPDPNDARSDVLYGVAKDGVQLKVTVRVTVRTNLLQLVGGATESTVVARVGQGVISAIGSCDSYQEALRDPMLITRKVLDKGLDSDTAYAIVSIDIADIDVGRNIGAKLRIDQASADSRIALALAEKRRAMAIAKHQEMRAKHAKSRANVVRAEAEIPASLSQAFRDGSIQMPGVPVSHRKTSRRFPLIANLAASNAAMVPN</sequence>
<evidence type="ECO:0000256" key="2">
    <source>
        <dbReference type="ARBA" id="ARBA00022692"/>
    </source>
</evidence>
<evidence type="ECO:0000256" key="5">
    <source>
        <dbReference type="SAM" id="Phobius"/>
    </source>
</evidence>
<feature type="transmembrane region" description="Helical" evidence="5">
    <location>
        <begin position="12"/>
        <end position="36"/>
    </location>
</feature>
<gene>
    <name evidence="6" type="ORF">Pan97_38810</name>
</gene>